<dbReference type="PANTHER" id="PTHR37323">
    <property type="entry name" value="GCN5-RELATED N-ACETYLTRANSFERASE"/>
    <property type="match status" value="1"/>
</dbReference>
<comment type="pathway">
    <text evidence="1">Lipid metabolism.</text>
</comment>
<dbReference type="EC" id="2.3.2.30" evidence="7"/>
<feature type="compositionally biased region" description="Polar residues" evidence="11">
    <location>
        <begin position="1"/>
        <end position="26"/>
    </location>
</feature>
<evidence type="ECO:0000256" key="6">
    <source>
        <dbReference type="ARBA" id="ARBA00038095"/>
    </source>
</evidence>
<evidence type="ECO:0000256" key="4">
    <source>
        <dbReference type="ARBA" id="ARBA00023098"/>
    </source>
</evidence>
<dbReference type="PANTHER" id="PTHR37323:SF1">
    <property type="entry name" value="L-ORNITHINE N(ALPHA)-ACYLTRANSFERASE"/>
    <property type="match status" value="1"/>
</dbReference>
<comment type="catalytic activity">
    <reaction evidence="10">
        <text>a (3R)-hydroxyacyl-[ACP] + L-ornithine = a lyso-ornithine lipid + holo-[ACP] + H(+)</text>
        <dbReference type="Rhea" id="RHEA:20633"/>
        <dbReference type="Rhea" id="RHEA-COMP:9685"/>
        <dbReference type="Rhea" id="RHEA-COMP:9945"/>
        <dbReference type="ChEBI" id="CHEBI:15378"/>
        <dbReference type="ChEBI" id="CHEBI:46911"/>
        <dbReference type="ChEBI" id="CHEBI:64479"/>
        <dbReference type="ChEBI" id="CHEBI:78827"/>
        <dbReference type="ChEBI" id="CHEBI:138482"/>
        <dbReference type="EC" id="2.3.2.30"/>
    </reaction>
    <physiologicalReaction direction="left-to-right" evidence="10">
        <dbReference type="Rhea" id="RHEA:20634"/>
    </physiologicalReaction>
</comment>
<evidence type="ECO:0000313" key="13">
    <source>
        <dbReference type="Proteomes" id="UP001597206"/>
    </source>
</evidence>
<evidence type="ECO:0000256" key="10">
    <source>
        <dbReference type="ARBA" id="ARBA00047785"/>
    </source>
</evidence>
<evidence type="ECO:0000256" key="7">
    <source>
        <dbReference type="ARBA" id="ARBA00039058"/>
    </source>
</evidence>
<feature type="region of interest" description="Disordered" evidence="11">
    <location>
        <begin position="1"/>
        <end position="27"/>
    </location>
</feature>
<evidence type="ECO:0000256" key="8">
    <source>
        <dbReference type="ARBA" id="ARBA00039866"/>
    </source>
</evidence>
<comment type="function">
    <text evidence="9">Catalyzes the first step in the biosynthesis of ornithine lipids, which are phosphorus-free membrane lipids. Catalyzes the 3-hydroxyacyl-acyl carrier protein-dependent acylation of ornithine to form lyso-ornithine lipid (LOL).</text>
</comment>
<gene>
    <name evidence="12" type="ORF">ACFQ2T_12825</name>
</gene>
<dbReference type="Pfam" id="PF13444">
    <property type="entry name" value="Acetyltransf_5"/>
    <property type="match status" value="1"/>
</dbReference>
<keyword evidence="2" id="KW-0444">Lipid biosynthesis</keyword>
<comment type="similarity">
    <text evidence="6">Belongs to the acetyltransferase family. OlsB subfamily.</text>
</comment>
<evidence type="ECO:0000256" key="9">
    <source>
        <dbReference type="ARBA" id="ARBA00045724"/>
    </source>
</evidence>
<dbReference type="EMBL" id="JBHTLN010000002">
    <property type="protein sequence ID" value="MFD1123396.1"/>
    <property type="molecule type" value="Genomic_DNA"/>
</dbReference>
<dbReference type="RefSeq" id="WP_379035024.1">
    <property type="nucleotide sequence ID" value="NZ_JBHTLN010000002.1"/>
</dbReference>
<evidence type="ECO:0000313" key="12">
    <source>
        <dbReference type="EMBL" id="MFD1123396.1"/>
    </source>
</evidence>
<keyword evidence="3" id="KW-0808">Transferase</keyword>
<sequence>MFEQDLQQPGSGHSGISQSDLQNSIHPSRKQAASLSVALATSAEEITEAQRLRFQVFSEEMGAHIKSTNGLDVDGFDAFCDHLLVRDDATQQVVGTYRILNPMQAMLAGGYYSAGEFDLSRLSPLSDRTVEVGRACVHADYRTGGTITMLWAGLAKYMMARQYEYMIGCASISMHDGGHMAASLFSSLREEYLSPAEYRVFPHNPLPIEALDQSLPVTCPPLIRGYLRLGAYICGEPAWDPAFNTADMLVLLPLSRINPRYAAHFLK</sequence>
<dbReference type="Gene3D" id="3.40.630.30">
    <property type="match status" value="1"/>
</dbReference>
<keyword evidence="4" id="KW-0443">Lipid metabolism</keyword>
<proteinExistence type="inferred from homology"/>
<evidence type="ECO:0000256" key="3">
    <source>
        <dbReference type="ARBA" id="ARBA00022679"/>
    </source>
</evidence>
<name>A0ABW3PIR6_9PROT</name>
<keyword evidence="5" id="KW-0012">Acyltransferase</keyword>
<evidence type="ECO:0000256" key="5">
    <source>
        <dbReference type="ARBA" id="ARBA00023315"/>
    </source>
</evidence>
<comment type="caution">
    <text evidence="12">The sequence shown here is derived from an EMBL/GenBank/DDBJ whole genome shotgun (WGS) entry which is preliminary data.</text>
</comment>
<organism evidence="12 13">
    <name type="scientific">Methylophilus flavus</name>
    <dbReference type="NCBI Taxonomy" id="640084"/>
    <lineage>
        <taxon>Bacteria</taxon>
        <taxon>Pseudomonadati</taxon>
        <taxon>Pseudomonadota</taxon>
        <taxon>Betaproteobacteria</taxon>
        <taxon>Nitrosomonadales</taxon>
        <taxon>Methylophilaceae</taxon>
        <taxon>Methylophilus</taxon>
    </lineage>
</organism>
<evidence type="ECO:0000256" key="11">
    <source>
        <dbReference type="SAM" id="MobiDB-lite"/>
    </source>
</evidence>
<dbReference type="InterPro" id="IPR016181">
    <property type="entry name" value="Acyl_CoA_acyltransferase"/>
</dbReference>
<reference evidence="13" key="1">
    <citation type="journal article" date="2019" name="Int. J. Syst. Evol. Microbiol.">
        <title>The Global Catalogue of Microorganisms (GCM) 10K type strain sequencing project: providing services to taxonomists for standard genome sequencing and annotation.</title>
        <authorList>
            <consortium name="The Broad Institute Genomics Platform"/>
            <consortium name="The Broad Institute Genome Sequencing Center for Infectious Disease"/>
            <person name="Wu L."/>
            <person name="Ma J."/>
        </authorList>
    </citation>
    <scope>NUCLEOTIDE SEQUENCE [LARGE SCALE GENOMIC DNA]</scope>
    <source>
        <strain evidence="13">CCUG 58411</strain>
    </source>
</reference>
<accession>A0ABW3PIR6</accession>
<keyword evidence="13" id="KW-1185">Reference proteome</keyword>
<dbReference type="SUPFAM" id="SSF55729">
    <property type="entry name" value="Acyl-CoA N-acyltransferases (Nat)"/>
    <property type="match status" value="1"/>
</dbReference>
<evidence type="ECO:0000256" key="1">
    <source>
        <dbReference type="ARBA" id="ARBA00005189"/>
    </source>
</evidence>
<dbReference type="Proteomes" id="UP001597206">
    <property type="component" value="Unassembled WGS sequence"/>
</dbReference>
<dbReference type="InterPro" id="IPR052351">
    <property type="entry name" value="Ornithine_N-alpha-AT"/>
</dbReference>
<evidence type="ECO:0000256" key="2">
    <source>
        <dbReference type="ARBA" id="ARBA00022516"/>
    </source>
</evidence>
<protein>
    <recommendedName>
        <fullName evidence="8">L-ornithine N(alpha)-acyltransferase</fullName>
        <ecNumber evidence="7">2.3.2.30</ecNumber>
    </recommendedName>
</protein>